<dbReference type="Proteomes" id="UP001374599">
    <property type="component" value="Unassembled WGS sequence"/>
</dbReference>
<organism evidence="1 2">
    <name type="scientific">Vallitalea maricola</name>
    <dbReference type="NCBI Taxonomy" id="3074433"/>
    <lineage>
        <taxon>Bacteria</taxon>
        <taxon>Bacillati</taxon>
        <taxon>Bacillota</taxon>
        <taxon>Clostridia</taxon>
        <taxon>Lachnospirales</taxon>
        <taxon>Vallitaleaceae</taxon>
        <taxon>Vallitalea</taxon>
    </lineage>
</organism>
<protein>
    <submittedName>
        <fullName evidence="1">DUF1893 domain-containing protein</fullName>
    </submittedName>
</protein>
<evidence type="ECO:0000313" key="1">
    <source>
        <dbReference type="EMBL" id="GMQ61129.1"/>
    </source>
</evidence>
<gene>
    <name evidence="1" type="ORF">AN2V17_03570</name>
</gene>
<accession>A0ACB5UDW7</accession>
<dbReference type="EMBL" id="BTPU01000005">
    <property type="protein sequence ID" value="GMQ61129.1"/>
    <property type="molecule type" value="Genomic_DNA"/>
</dbReference>
<evidence type="ECO:0000313" key="2">
    <source>
        <dbReference type="Proteomes" id="UP001374599"/>
    </source>
</evidence>
<reference evidence="1" key="1">
    <citation type="submission" date="2023-09" db="EMBL/GenBank/DDBJ databases">
        <title>Vallitalea sediminicola and Vallitalea maricola sp. nov., anaerobic bacteria isolated from marine sediment.</title>
        <authorList>
            <person name="Hirano S."/>
            <person name="Maeda A."/>
            <person name="Terahara T."/>
            <person name="Mori K."/>
            <person name="Hamada M."/>
            <person name="Matsumoto R."/>
            <person name="Kobayashi T."/>
        </authorList>
    </citation>
    <scope>NUCLEOTIDE SEQUENCE</scope>
    <source>
        <strain evidence="1">AN17-2</strain>
    </source>
</reference>
<name>A0ACB5UDW7_9FIRM</name>
<comment type="caution">
    <text evidence="1">The sequence shown here is derived from an EMBL/GenBank/DDBJ whole genome shotgun (WGS) entry which is preliminary data.</text>
</comment>
<proteinExistence type="predicted"/>
<keyword evidence="2" id="KW-1185">Reference proteome</keyword>
<sequence>MQQLNSNTLNENNYTCIVKNNDEVVFTSTERGVKPLLDYINENHEYKNITVIDRIIGKGAMCLAIKSKATKVLTPIISKKALELANKYNVHVEYKKVVSGIINRTGTGPCPIENAVSDIEDVEEAYNIILDTLKELAKNQ</sequence>